<keyword evidence="4" id="KW-1185">Reference proteome</keyword>
<dbReference type="EMBL" id="JAAMPC010000007">
    <property type="protein sequence ID" value="KAG2301795.1"/>
    <property type="molecule type" value="Genomic_DNA"/>
</dbReference>
<dbReference type="Proteomes" id="UP000886595">
    <property type="component" value="Unassembled WGS sequence"/>
</dbReference>
<evidence type="ECO:0000313" key="3">
    <source>
        <dbReference type="EMBL" id="KAG2301801.1"/>
    </source>
</evidence>
<reference evidence="1 4" key="1">
    <citation type="submission" date="2020-02" db="EMBL/GenBank/DDBJ databases">
        <authorList>
            <person name="Ma Q."/>
            <person name="Huang Y."/>
            <person name="Song X."/>
            <person name="Pei D."/>
        </authorList>
    </citation>
    <scope>NUCLEOTIDE SEQUENCE [LARGE SCALE GENOMIC DNA]</scope>
    <source>
        <strain evidence="1">Sxm20200214</strain>
        <tissue evidence="1">Leaf</tissue>
    </source>
</reference>
<organism evidence="1 4">
    <name type="scientific">Brassica carinata</name>
    <name type="common">Ethiopian mustard</name>
    <name type="synonym">Abyssinian cabbage</name>
    <dbReference type="NCBI Taxonomy" id="52824"/>
    <lineage>
        <taxon>Eukaryota</taxon>
        <taxon>Viridiplantae</taxon>
        <taxon>Streptophyta</taxon>
        <taxon>Embryophyta</taxon>
        <taxon>Tracheophyta</taxon>
        <taxon>Spermatophyta</taxon>
        <taxon>Magnoliopsida</taxon>
        <taxon>eudicotyledons</taxon>
        <taxon>Gunneridae</taxon>
        <taxon>Pentapetalae</taxon>
        <taxon>rosids</taxon>
        <taxon>malvids</taxon>
        <taxon>Brassicales</taxon>
        <taxon>Brassicaceae</taxon>
        <taxon>Brassiceae</taxon>
        <taxon>Brassica</taxon>
    </lineage>
</organism>
<evidence type="ECO:0000313" key="1">
    <source>
        <dbReference type="EMBL" id="KAG2301795.1"/>
    </source>
</evidence>
<proteinExistence type="predicted"/>
<evidence type="ECO:0000313" key="2">
    <source>
        <dbReference type="EMBL" id="KAG2301799.1"/>
    </source>
</evidence>
<dbReference type="AlphaFoldDB" id="A0A8X7SAG5"/>
<protein>
    <submittedName>
        <fullName evidence="1">Uncharacterized protein</fullName>
    </submittedName>
</protein>
<dbReference type="EMBL" id="JAAMPC010000007">
    <property type="protein sequence ID" value="KAG2301801.1"/>
    <property type="molecule type" value="Genomic_DNA"/>
</dbReference>
<accession>A0A8X7SAG5</accession>
<comment type="caution">
    <text evidence="1">The sequence shown here is derived from an EMBL/GenBank/DDBJ whole genome shotgun (WGS) entry which is preliminary data.</text>
</comment>
<dbReference type="EMBL" id="JAAMPC010000007">
    <property type="protein sequence ID" value="KAG2301799.1"/>
    <property type="molecule type" value="Genomic_DNA"/>
</dbReference>
<name>A0A8X7SAG5_BRACI</name>
<gene>
    <name evidence="1" type="ORF">Bca52824_030446</name>
    <name evidence="2" type="ORF">Bca52824_030450</name>
    <name evidence="3" type="ORF">Bca52824_030452</name>
</gene>
<sequence>MASTNVDPYDLIGELILMKIETKEDEEHVRGLEKTLIEYLEERKLILHTFQREAIQHLNLDKLIDSQLKIIDYRIEANNKKIEALEASLSVDCLCSSMATLLTDKKTNN</sequence>
<evidence type="ECO:0000313" key="4">
    <source>
        <dbReference type="Proteomes" id="UP000886595"/>
    </source>
</evidence>